<dbReference type="GO" id="GO:0008270">
    <property type="term" value="F:zinc ion binding"/>
    <property type="evidence" value="ECO:0007669"/>
    <property type="project" value="UniProtKB-UniRule"/>
</dbReference>
<proteinExistence type="inferred from homology"/>
<dbReference type="Proteomes" id="UP000002061">
    <property type="component" value="Chromosome"/>
</dbReference>
<name>D5VU68_METIM</name>
<feature type="binding site" evidence="5">
    <location>
        <position position="73"/>
    </location>
    <ligand>
        <name>Zn(2+)</name>
        <dbReference type="ChEBI" id="CHEBI:29105"/>
    </ligand>
</feature>
<evidence type="ECO:0000256" key="3">
    <source>
        <dbReference type="ARBA" id="ARBA00022723"/>
    </source>
</evidence>
<organism evidence="6 7">
    <name type="scientific">Methanocaldococcus infernus (strain DSM 11812 / JCM 15783 / ME)</name>
    <dbReference type="NCBI Taxonomy" id="573063"/>
    <lineage>
        <taxon>Archaea</taxon>
        <taxon>Methanobacteriati</taxon>
        <taxon>Methanobacteriota</taxon>
        <taxon>Methanomada group</taxon>
        <taxon>Methanococci</taxon>
        <taxon>Methanococcales</taxon>
        <taxon>Methanocaldococcaceae</taxon>
        <taxon>Methanocaldococcus</taxon>
    </lineage>
</organism>
<dbReference type="InterPro" id="IPR020538">
    <property type="entry name" value="Hydgase_Ni_incorp_HypA/HybF_CS"/>
</dbReference>
<feature type="binding site" evidence="5">
    <location>
        <position position="2"/>
    </location>
    <ligand>
        <name>Ni(2+)</name>
        <dbReference type="ChEBI" id="CHEBI:49786"/>
    </ligand>
</feature>
<dbReference type="KEGG" id="mif:Metin_0007"/>
<keyword evidence="4 5" id="KW-0862">Zinc</keyword>
<dbReference type="RefSeq" id="WP_013099427.1">
    <property type="nucleotide sequence ID" value="NC_014122.1"/>
</dbReference>
<dbReference type="InterPro" id="IPR000688">
    <property type="entry name" value="HypA/HybF"/>
</dbReference>
<dbReference type="Gene3D" id="3.30.2320.80">
    <property type="match status" value="1"/>
</dbReference>
<dbReference type="HAMAP" id="MF_00213">
    <property type="entry name" value="HypA_HybF"/>
    <property type="match status" value="1"/>
</dbReference>
<dbReference type="OrthoDB" id="36835at2157"/>
<keyword evidence="7" id="KW-1185">Reference proteome</keyword>
<dbReference type="Pfam" id="PF01155">
    <property type="entry name" value="HypA"/>
    <property type="match status" value="1"/>
</dbReference>
<evidence type="ECO:0000256" key="2">
    <source>
        <dbReference type="ARBA" id="ARBA00022596"/>
    </source>
</evidence>
<dbReference type="EMBL" id="CP002009">
    <property type="protein sequence ID" value="ADG12680.1"/>
    <property type="molecule type" value="Genomic_DNA"/>
</dbReference>
<keyword evidence="3 5" id="KW-0479">Metal-binding</keyword>
<keyword evidence="2 5" id="KW-0533">Nickel</keyword>
<feature type="binding site" evidence="5">
    <location>
        <position position="76"/>
    </location>
    <ligand>
        <name>Zn(2+)</name>
        <dbReference type="ChEBI" id="CHEBI:29105"/>
    </ligand>
</feature>
<dbReference type="PANTHER" id="PTHR34535">
    <property type="entry name" value="HYDROGENASE MATURATION FACTOR HYPA"/>
    <property type="match status" value="1"/>
</dbReference>
<dbReference type="PANTHER" id="PTHR34535:SF3">
    <property type="entry name" value="HYDROGENASE MATURATION FACTOR HYPA"/>
    <property type="match status" value="1"/>
</dbReference>
<protein>
    <recommendedName>
        <fullName evidence="5">Hydrogenase maturation factor HypA</fullName>
    </recommendedName>
</protein>
<dbReference type="STRING" id="573063.Metin_0007"/>
<sequence length="117" mass="13361">MHELSYAYSILNSILESIKDYKDAKVKEIHLEIGRLIFINPDQLRFAFEVIAEGTACEGAELKIKFIDPKCKCLKCGYEGKPEILDEIEIYCPKCKSLSLKFEGGKEFLIKNVILVK</sequence>
<dbReference type="HOGENOM" id="CLU_126929_2_1_2"/>
<dbReference type="GeneID" id="9131005"/>
<dbReference type="GO" id="GO:0051604">
    <property type="term" value="P:protein maturation"/>
    <property type="evidence" value="ECO:0007669"/>
    <property type="project" value="InterPro"/>
</dbReference>
<evidence type="ECO:0000313" key="7">
    <source>
        <dbReference type="Proteomes" id="UP000002061"/>
    </source>
</evidence>
<dbReference type="PROSITE" id="PS01249">
    <property type="entry name" value="HYPA"/>
    <property type="match status" value="1"/>
</dbReference>
<dbReference type="eggNOG" id="arCOG04426">
    <property type="taxonomic scope" value="Archaea"/>
</dbReference>
<accession>D5VU68</accession>
<evidence type="ECO:0000313" key="6">
    <source>
        <dbReference type="EMBL" id="ADG12680.1"/>
    </source>
</evidence>
<reference evidence="6" key="1">
    <citation type="submission" date="2010-04" db="EMBL/GenBank/DDBJ databases">
        <title>Complete sequence of Methanocaldococcus infernus ME.</title>
        <authorList>
            <consortium name="US DOE Joint Genome Institute"/>
            <person name="Lucas S."/>
            <person name="Copeland A."/>
            <person name="Lapidus A."/>
            <person name="Cheng J.-F."/>
            <person name="Bruce D."/>
            <person name="Goodwin L."/>
            <person name="Pitluck S."/>
            <person name="Munk A.C."/>
            <person name="Detter J.C."/>
            <person name="Han C."/>
            <person name="Tapia R."/>
            <person name="Land M."/>
            <person name="Hauser L."/>
            <person name="Kyrpides N."/>
            <person name="Mikhailova N."/>
            <person name="Sieprawska-Lupa M."/>
            <person name="Whitman W.B."/>
            <person name="Woyke T."/>
        </authorList>
    </citation>
    <scope>NUCLEOTIDE SEQUENCE [LARGE SCALE GENOMIC DNA]</scope>
    <source>
        <strain evidence="6">ME</strain>
    </source>
</reference>
<feature type="binding site" evidence="5">
    <location>
        <position position="92"/>
    </location>
    <ligand>
        <name>Zn(2+)</name>
        <dbReference type="ChEBI" id="CHEBI:29105"/>
    </ligand>
</feature>
<dbReference type="AlphaFoldDB" id="D5VU68"/>
<evidence type="ECO:0000256" key="1">
    <source>
        <dbReference type="ARBA" id="ARBA00010748"/>
    </source>
</evidence>
<dbReference type="PIRSF" id="PIRSF004761">
    <property type="entry name" value="Hydrgn_mat_HypA"/>
    <property type="match status" value="1"/>
</dbReference>
<comment type="similarity">
    <text evidence="1 5">Belongs to the HypA/HybF family.</text>
</comment>
<evidence type="ECO:0000256" key="4">
    <source>
        <dbReference type="ARBA" id="ARBA00022833"/>
    </source>
</evidence>
<evidence type="ECO:0000256" key="5">
    <source>
        <dbReference type="HAMAP-Rule" id="MF_00213"/>
    </source>
</evidence>
<comment type="function">
    <text evidence="5">Involved in the maturation of [NiFe] hydrogenases. Required for nickel insertion into the metal center of the hydrogenase.</text>
</comment>
<feature type="binding site" evidence="5">
    <location>
        <position position="95"/>
    </location>
    <ligand>
        <name>Zn(2+)</name>
        <dbReference type="ChEBI" id="CHEBI:29105"/>
    </ligand>
</feature>
<gene>
    <name evidence="5" type="primary">hypA</name>
    <name evidence="6" type="ordered locus">Metin_0007</name>
</gene>
<dbReference type="NCBIfam" id="TIGR00100">
    <property type="entry name" value="hypA"/>
    <property type="match status" value="1"/>
</dbReference>
<dbReference type="GO" id="GO:0016151">
    <property type="term" value="F:nickel cation binding"/>
    <property type="evidence" value="ECO:0007669"/>
    <property type="project" value="UniProtKB-UniRule"/>
</dbReference>